<dbReference type="RefSeq" id="WP_012486857.1">
    <property type="nucleotide sequence ID" value="NC_010995.1"/>
</dbReference>
<keyword evidence="2" id="KW-1185">Reference proteome</keyword>
<dbReference type="EMBL" id="CP000934">
    <property type="protein sequence ID" value="ACE83907.1"/>
    <property type="molecule type" value="Genomic_DNA"/>
</dbReference>
<dbReference type="InterPro" id="IPR045738">
    <property type="entry name" value="DUF6088"/>
</dbReference>
<reference evidence="1 2" key="1">
    <citation type="journal article" date="2008" name="J. Bacteriol.">
        <title>Insights into plant cell wall degradation from the genome sequence of the soil bacterium Cellvibrio japonicus.</title>
        <authorList>
            <person name="Deboy R.T."/>
            <person name="Mongodin E.F."/>
            <person name="Fouts D.E."/>
            <person name="Tailford L.E."/>
            <person name="Khouri H."/>
            <person name="Emerson J.B."/>
            <person name="Mohamoud Y."/>
            <person name="Watkins K."/>
            <person name="Henrissat B."/>
            <person name="Gilbert H.J."/>
            <person name="Nelson K.E."/>
        </authorList>
    </citation>
    <scope>NUCLEOTIDE SEQUENCE [LARGE SCALE GENOMIC DNA]</scope>
    <source>
        <strain evidence="1 2">Ueda107</strain>
    </source>
</reference>
<evidence type="ECO:0000313" key="2">
    <source>
        <dbReference type="Proteomes" id="UP000001036"/>
    </source>
</evidence>
<dbReference type="eggNOG" id="COG5340">
    <property type="taxonomic scope" value="Bacteria"/>
</dbReference>
<dbReference type="OrthoDB" id="9798200at2"/>
<accession>B3PC97</accession>
<organism evidence="1 2">
    <name type="scientific">Cellvibrio japonicus (strain Ueda107)</name>
    <name type="common">Pseudomonas fluorescens subsp. cellulosa</name>
    <dbReference type="NCBI Taxonomy" id="498211"/>
    <lineage>
        <taxon>Bacteria</taxon>
        <taxon>Pseudomonadati</taxon>
        <taxon>Pseudomonadota</taxon>
        <taxon>Gammaproteobacteria</taxon>
        <taxon>Cellvibrionales</taxon>
        <taxon>Cellvibrionaceae</taxon>
        <taxon>Cellvibrio</taxon>
    </lineage>
</organism>
<protein>
    <recommendedName>
        <fullName evidence="3">AbiEi antitoxin C-terminal domain-containing protein</fullName>
    </recommendedName>
</protein>
<dbReference type="KEGG" id="cja:CJA_1210"/>
<dbReference type="HOGENOM" id="CLU_097848_0_0_6"/>
<proteinExistence type="predicted"/>
<gene>
    <name evidence="1" type="ordered locus">CJA_1210</name>
</gene>
<sequence length="241" mass="27328">MSIAQTIQNRVSDMPAGQVFGYQELPEYPQAPLAVIKAVNRLVADKSLQRLSKGKFYIPKKGLLGQRRPSDDELIRSVLYKNGCLRGYITGLALFNRLGLTTQMPRTVTIAVNGGRQEKNFGTISIKTVITRLPVSEENVPLFQYLDVLRDVKRIPDADINQSIRAMKEKLAKLDISDRQRLVQFAVEYYNPQVRALLGLLATTLKWDEKKLLKTTLNPTTTYKLALNIKLWPAAKDWNIQ</sequence>
<dbReference type="Pfam" id="PF19570">
    <property type="entry name" value="DUF6088"/>
    <property type="match status" value="1"/>
</dbReference>
<dbReference type="Proteomes" id="UP000001036">
    <property type="component" value="Chromosome"/>
</dbReference>
<evidence type="ECO:0000313" key="1">
    <source>
        <dbReference type="EMBL" id="ACE83907.1"/>
    </source>
</evidence>
<name>B3PC97_CELJU</name>
<evidence type="ECO:0008006" key="3">
    <source>
        <dbReference type="Google" id="ProtNLM"/>
    </source>
</evidence>
<dbReference type="AlphaFoldDB" id="B3PC97"/>